<accession>A0A1V1P5A1</accession>
<reference evidence="2" key="1">
    <citation type="submission" date="2012-11" db="EMBL/GenBank/DDBJ databases">
        <authorList>
            <person name="Lucero-Rivera Y.E."/>
            <person name="Tovar-Ramirez D."/>
        </authorList>
    </citation>
    <scope>NUCLEOTIDE SEQUENCE [LARGE SCALE GENOMIC DNA]</scope>
    <source>
        <strain evidence="2">Araruama</strain>
    </source>
</reference>
<dbReference type="Proteomes" id="UP000189670">
    <property type="component" value="Unassembled WGS sequence"/>
</dbReference>
<comment type="caution">
    <text evidence="1">The sequence shown here is derived from an EMBL/GenBank/DDBJ whole genome shotgun (WGS) entry which is preliminary data.</text>
</comment>
<organism evidence="1 2">
    <name type="scientific">Candidatus Magnetoglobus multicellularis str. Araruama</name>
    <dbReference type="NCBI Taxonomy" id="890399"/>
    <lineage>
        <taxon>Bacteria</taxon>
        <taxon>Pseudomonadati</taxon>
        <taxon>Thermodesulfobacteriota</taxon>
        <taxon>Desulfobacteria</taxon>
        <taxon>Desulfobacterales</taxon>
        <taxon>Desulfobacteraceae</taxon>
        <taxon>Candidatus Magnetoglobus</taxon>
    </lineage>
</organism>
<evidence type="ECO:0000313" key="1">
    <source>
        <dbReference type="EMBL" id="ETR69983.1"/>
    </source>
</evidence>
<protein>
    <submittedName>
        <fullName evidence="1">Uncharacterized protein</fullName>
    </submittedName>
</protein>
<proteinExistence type="predicted"/>
<evidence type="ECO:0000313" key="2">
    <source>
        <dbReference type="Proteomes" id="UP000189670"/>
    </source>
</evidence>
<gene>
    <name evidence="1" type="ORF">OMM_03570</name>
</gene>
<dbReference type="EMBL" id="ATBP01000514">
    <property type="protein sequence ID" value="ETR69983.1"/>
    <property type="molecule type" value="Genomic_DNA"/>
</dbReference>
<name>A0A1V1P5A1_9BACT</name>
<sequence length="347" mass="38407">MGKDRILSAIINKIVNIEKYNESYGSEFGLSGKSEIGLNLKLNNAIGIPGDALEIDLSSFSGEYVYELADEKDVSGDVKTTQTVSGSFNVNALDAKLAQKFSGNARQNNGPKFLIDPKTGLSFNIDGEKRISLNVTSEGDKTLEFKQLTFRNTDFGLFTSVVEEEYLSFQTNSSIVINELSDHSQLVENMLNGHHFSVFPNAYNQARDAIISIRSDDIQWETLTREINKISIPFDIEIGQGVLLGLHLQIDTISVLEFTAKHGILSPQKGFLTTAIYEKDDWISNHIKGPRAVLDVYLQVLRNIIADVFDTIEQTVELGKEMIIQTGQAISEGGAQLKAKQGRLLIK</sequence>
<dbReference type="AlphaFoldDB" id="A0A1V1P5A1"/>